<dbReference type="AlphaFoldDB" id="A0A4Y2N924"/>
<comment type="caution">
    <text evidence="1">The sequence shown here is derived from an EMBL/GenBank/DDBJ whole genome shotgun (WGS) entry which is preliminary data.</text>
</comment>
<sequence>MIYSQDQELIQRKSALVTKLMNDNHSFLVKWSTLYTLSDDMMDYLDEELFNLGFHANENSARIEAVLEHLKVLTDRFFNDISLCIDNFRSDTDWLTKNICKCDPFHTHIWWETINQANDYPQLFNTLFTRFLKVCQMIDVVSVLLNSLSHA</sequence>
<reference evidence="1 2" key="1">
    <citation type="journal article" date="2019" name="Sci. Rep.">
        <title>Orb-weaving spider Araneus ventricosus genome elucidates the spidroin gene catalogue.</title>
        <authorList>
            <person name="Kono N."/>
            <person name="Nakamura H."/>
            <person name="Ohtoshi R."/>
            <person name="Moran D.A.P."/>
            <person name="Shinohara A."/>
            <person name="Yoshida Y."/>
            <person name="Fujiwara M."/>
            <person name="Mori M."/>
            <person name="Tomita M."/>
            <person name="Arakawa K."/>
        </authorList>
    </citation>
    <scope>NUCLEOTIDE SEQUENCE [LARGE SCALE GENOMIC DNA]</scope>
</reference>
<proteinExistence type="predicted"/>
<evidence type="ECO:0000313" key="2">
    <source>
        <dbReference type="Proteomes" id="UP000499080"/>
    </source>
</evidence>
<name>A0A4Y2N924_ARAVE</name>
<dbReference type="Proteomes" id="UP000499080">
    <property type="component" value="Unassembled WGS sequence"/>
</dbReference>
<keyword evidence="2" id="KW-1185">Reference proteome</keyword>
<gene>
    <name evidence="1" type="ORF">AVEN_110843_1</name>
</gene>
<protein>
    <submittedName>
        <fullName evidence="1">Uncharacterized protein</fullName>
    </submittedName>
</protein>
<evidence type="ECO:0000313" key="1">
    <source>
        <dbReference type="EMBL" id="GBN35150.1"/>
    </source>
</evidence>
<dbReference type="EMBL" id="BGPR01008650">
    <property type="protein sequence ID" value="GBN35150.1"/>
    <property type="molecule type" value="Genomic_DNA"/>
</dbReference>
<accession>A0A4Y2N924</accession>
<organism evidence="1 2">
    <name type="scientific">Araneus ventricosus</name>
    <name type="common">Orbweaver spider</name>
    <name type="synonym">Epeira ventricosa</name>
    <dbReference type="NCBI Taxonomy" id="182803"/>
    <lineage>
        <taxon>Eukaryota</taxon>
        <taxon>Metazoa</taxon>
        <taxon>Ecdysozoa</taxon>
        <taxon>Arthropoda</taxon>
        <taxon>Chelicerata</taxon>
        <taxon>Arachnida</taxon>
        <taxon>Araneae</taxon>
        <taxon>Araneomorphae</taxon>
        <taxon>Entelegynae</taxon>
        <taxon>Araneoidea</taxon>
        <taxon>Araneidae</taxon>
        <taxon>Araneus</taxon>
    </lineage>
</organism>